<dbReference type="RefSeq" id="WP_012799290.1">
    <property type="nucleotide sequence ID" value="NC_013165.1"/>
</dbReference>
<evidence type="ECO:0000313" key="8">
    <source>
        <dbReference type="Proteomes" id="UP000002026"/>
    </source>
</evidence>
<keyword evidence="2 4" id="KW-0238">DNA-binding</keyword>
<dbReference type="PANTHER" id="PTHR30055">
    <property type="entry name" value="HTH-TYPE TRANSCRIPTIONAL REGULATOR RUTR"/>
    <property type="match status" value="1"/>
</dbReference>
<dbReference type="EMBL" id="CP001684">
    <property type="protein sequence ID" value="ACV23190.1"/>
    <property type="molecule type" value="Genomic_DNA"/>
</dbReference>
<feature type="DNA-binding region" description="H-T-H motif" evidence="4">
    <location>
        <begin position="70"/>
        <end position="89"/>
    </location>
</feature>
<organism evidence="7 8">
    <name type="scientific">Slackia heliotrinireducens (strain ATCC 29202 / DSM 20476 / NCTC 11029 / RHS 1)</name>
    <name type="common">Peptococcus heliotrinreducens</name>
    <dbReference type="NCBI Taxonomy" id="471855"/>
    <lineage>
        <taxon>Bacteria</taxon>
        <taxon>Bacillati</taxon>
        <taxon>Actinomycetota</taxon>
        <taxon>Coriobacteriia</taxon>
        <taxon>Eggerthellales</taxon>
        <taxon>Eggerthellaceae</taxon>
        <taxon>Slackia</taxon>
    </lineage>
</organism>
<dbReference type="InterPro" id="IPR009057">
    <property type="entry name" value="Homeodomain-like_sf"/>
</dbReference>
<dbReference type="SUPFAM" id="SSF48498">
    <property type="entry name" value="Tetracyclin repressor-like, C-terminal domain"/>
    <property type="match status" value="1"/>
</dbReference>
<dbReference type="HOGENOM" id="CLU_069356_20_0_11"/>
<dbReference type="Gene3D" id="1.10.357.10">
    <property type="entry name" value="Tetracycline Repressor, domain 2"/>
    <property type="match status" value="1"/>
</dbReference>
<evidence type="ECO:0000259" key="6">
    <source>
        <dbReference type="PROSITE" id="PS50977"/>
    </source>
</evidence>
<dbReference type="eggNOG" id="COG1309">
    <property type="taxonomic scope" value="Bacteria"/>
</dbReference>
<accession>C7N8F5</accession>
<gene>
    <name evidence="7" type="ordered locus">Shel_21800</name>
</gene>
<evidence type="ECO:0000256" key="4">
    <source>
        <dbReference type="PROSITE-ProRule" id="PRU00335"/>
    </source>
</evidence>
<dbReference type="InterPro" id="IPR001647">
    <property type="entry name" value="HTH_TetR"/>
</dbReference>
<dbReference type="InterPro" id="IPR036271">
    <property type="entry name" value="Tet_transcr_reg_TetR-rel_C_sf"/>
</dbReference>
<evidence type="ECO:0000256" key="2">
    <source>
        <dbReference type="ARBA" id="ARBA00023125"/>
    </source>
</evidence>
<keyword evidence="1" id="KW-0805">Transcription regulation</keyword>
<feature type="region of interest" description="Disordered" evidence="5">
    <location>
        <begin position="24"/>
        <end position="47"/>
    </location>
</feature>
<feature type="domain" description="HTH tetR-type" evidence="6">
    <location>
        <begin position="47"/>
        <end position="107"/>
    </location>
</feature>
<keyword evidence="3" id="KW-0804">Transcription</keyword>
<dbReference type="AlphaFoldDB" id="C7N8F5"/>
<evidence type="ECO:0000313" key="7">
    <source>
        <dbReference type="EMBL" id="ACV23190.1"/>
    </source>
</evidence>
<name>C7N8F5_SLAHD</name>
<dbReference type="InterPro" id="IPR050109">
    <property type="entry name" value="HTH-type_TetR-like_transc_reg"/>
</dbReference>
<dbReference type="SUPFAM" id="SSF46689">
    <property type="entry name" value="Homeodomain-like"/>
    <property type="match status" value="1"/>
</dbReference>
<dbReference type="KEGG" id="shi:Shel_21800"/>
<protein>
    <submittedName>
        <fullName evidence="7">Transcriptional regulator</fullName>
    </submittedName>
</protein>
<proteinExistence type="predicted"/>
<dbReference type="Proteomes" id="UP000002026">
    <property type="component" value="Chromosome"/>
</dbReference>
<dbReference type="GO" id="GO:0000976">
    <property type="term" value="F:transcription cis-regulatory region binding"/>
    <property type="evidence" value="ECO:0007669"/>
    <property type="project" value="TreeGrafter"/>
</dbReference>
<dbReference type="GO" id="GO:0003700">
    <property type="term" value="F:DNA-binding transcription factor activity"/>
    <property type="evidence" value="ECO:0007669"/>
    <property type="project" value="TreeGrafter"/>
</dbReference>
<dbReference type="PANTHER" id="PTHR30055:SF234">
    <property type="entry name" value="HTH-TYPE TRANSCRIPTIONAL REGULATOR BETI"/>
    <property type="match status" value="1"/>
</dbReference>
<evidence type="ECO:0000256" key="3">
    <source>
        <dbReference type="ARBA" id="ARBA00023163"/>
    </source>
</evidence>
<reference evidence="7 8" key="1">
    <citation type="journal article" date="2009" name="Stand. Genomic Sci.">
        <title>Complete genome sequence of Slackia heliotrinireducens type strain (RHS 1).</title>
        <authorList>
            <person name="Pukall R."/>
            <person name="Lapidus A."/>
            <person name="Nolan M."/>
            <person name="Copeland A."/>
            <person name="Glavina Del Rio T."/>
            <person name="Lucas S."/>
            <person name="Chen F."/>
            <person name="Tice H."/>
            <person name="Cheng J.F."/>
            <person name="Chertkov O."/>
            <person name="Bruce D."/>
            <person name="Goodwin L."/>
            <person name="Kuske C."/>
            <person name="Brettin T."/>
            <person name="Detter J.C."/>
            <person name="Han C."/>
            <person name="Pitluck S."/>
            <person name="Pati A."/>
            <person name="Mavrommatis K."/>
            <person name="Ivanova N."/>
            <person name="Ovchinnikova G."/>
            <person name="Chen A."/>
            <person name="Palaniappan K."/>
            <person name="Schneider S."/>
            <person name="Rohde M."/>
            <person name="Chain P."/>
            <person name="D'haeseleer P."/>
            <person name="Goker M."/>
            <person name="Bristow J."/>
            <person name="Eisen J.A."/>
            <person name="Markowitz V."/>
            <person name="Kyrpides N.C."/>
            <person name="Klenk H.P."/>
            <person name="Hugenholtz P."/>
        </authorList>
    </citation>
    <scope>NUCLEOTIDE SEQUENCE [LARGE SCALE GENOMIC DNA]</scope>
    <source>
        <strain evidence="8">ATCC 29202 / DSM 20476 / NCTC 11029 / RHS 1</strain>
    </source>
</reference>
<dbReference type="Pfam" id="PF00440">
    <property type="entry name" value="TetR_N"/>
    <property type="match status" value="1"/>
</dbReference>
<evidence type="ECO:0000256" key="5">
    <source>
        <dbReference type="SAM" id="MobiDB-lite"/>
    </source>
</evidence>
<dbReference type="PROSITE" id="PS50977">
    <property type="entry name" value="HTH_TETR_2"/>
    <property type="match status" value="1"/>
</dbReference>
<sequence>MSLARESLAEADIALAPRASQSNELRVVSAPAKRRRGRPRKDGSGTTDQAAAILDAAITLFMKQGYQATTMSQIAEASGYSQSSLYYWYKKKEDLLESIVEKTGFSLRTASRIANLPDDKLTQLYAVLYADTLMMCKLPCDFYDLEDVAHTQEDTLSGFFTTYQQLTGAVRQIIEEGIESGEFIKIDAATAALDALAVNEGLQHRYHSTVRFPSSTCSMVEEEARTIFRSAEDVAHHAATITIEYLAPGCVPAKVRQQAIDNNWI</sequence>
<evidence type="ECO:0000256" key="1">
    <source>
        <dbReference type="ARBA" id="ARBA00023015"/>
    </source>
</evidence>
<keyword evidence="8" id="KW-1185">Reference proteome</keyword>
<dbReference type="PRINTS" id="PR00455">
    <property type="entry name" value="HTHTETR"/>
</dbReference>